<evidence type="ECO:0000256" key="2">
    <source>
        <dbReference type="ARBA" id="ARBA00022692"/>
    </source>
</evidence>
<feature type="domain" description="Immunoglobulin" evidence="5">
    <location>
        <begin position="51"/>
        <end position="150"/>
    </location>
</feature>
<dbReference type="InterPro" id="IPR013106">
    <property type="entry name" value="Ig_V-set"/>
</dbReference>
<dbReference type="InterPro" id="IPR003599">
    <property type="entry name" value="Ig_sub"/>
</dbReference>
<comment type="subcellular location">
    <subcellularLocation>
        <location evidence="1">Membrane</location>
    </subcellularLocation>
</comment>
<accession>A0A8C9RYA7</accession>
<keyword evidence="4" id="KW-1133">Transmembrane helix</keyword>
<dbReference type="GO" id="GO:0004888">
    <property type="term" value="F:transmembrane signaling receptor activity"/>
    <property type="evidence" value="ECO:0007669"/>
    <property type="project" value="TreeGrafter"/>
</dbReference>
<proteinExistence type="predicted"/>
<dbReference type="PANTHER" id="PTHR11860:SF87">
    <property type="entry name" value="CMRF35-LIKE MOLECULE 8"/>
    <property type="match status" value="1"/>
</dbReference>
<protein>
    <recommendedName>
        <fullName evidence="5">Immunoglobulin domain-containing protein</fullName>
    </recommendedName>
</protein>
<reference evidence="6" key="2">
    <citation type="submission" date="2025-08" db="UniProtKB">
        <authorList>
            <consortium name="Ensembl"/>
        </authorList>
    </citation>
    <scope>IDENTIFICATION</scope>
</reference>
<keyword evidence="7" id="KW-1185">Reference proteome</keyword>
<dbReference type="SMART" id="SM00409">
    <property type="entry name" value="IG"/>
    <property type="match status" value="1"/>
</dbReference>
<reference evidence="6 7" key="1">
    <citation type="submission" date="2019-04" db="EMBL/GenBank/DDBJ databases">
        <authorList>
            <consortium name="Wellcome Sanger Institute Data Sharing"/>
        </authorList>
    </citation>
    <scope>NUCLEOTIDE SEQUENCE [LARGE SCALE GENOMIC DNA]</scope>
</reference>
<dbReference type="SUPFAM" id="SSF48726">
    <property type="entry name" value="Immunoglobulin"/>
    <property type="match status" value="1"/>
</dbReference>
<dbReference type="InterPro" id="IPR050671">
    <property type="entry name" value="CD300_family_receptors"/>
</dbReference>
<feature type="transmembrane region" description="Helical" evidence="4">
    <location>
        <begin position="185"/>
        <end position="203"/>
    </location>
</feature>
<dbReference type="GO" id="GO:0005886">
    <property type="term" value="C:plasma membrane"/>
    <property type="evidence" value="ECO:0007669"/>
    <property type="project" value="TreeGrafter"/>
</dbReference>
<dbReference type="Ensembl" id="ENSSFOT00015021121.2">
    <property type="protein sequence ID" value="ENSSFOP00015020887.2"/>
    <property type="gene ID" value="ENSSFOG00015013439.2"/>
</dbReference>
<sequence length="231" mass="26465">MTDVLERGLGRHNVQFSNHNVFSFRPSALVLLLLLYIFFFLLAANKGVWTESWFTADRGGSVTIPCHYDKKYKNSTKNWCRGYIWSSCSTMVCTDSPRSEDEVSIADDPDQLVFNVSMKNLRQMDSDWYWCGIDGLSLTQKSAPLYLLVTGGMVIIHLHFTFTFIHLAEAFLHVSILPPSPSTLLIILLFVGFLLLLLVAFVMKTWILRNKPSETSCIKQFFFYHSISKDK</sequence>
<evidence type="ECO:0000313" key="7">
    <source>
        <dbReference type="Proteomes" id="UP000694397"/>
    </source>
</evidence>
<reference evidence="6" key="3">
    <citation type="submission" date="2025-09" db="UniProtKB">
        <authorList>
            <consortium name="Ensembl"/>
        </authorList>
    </citation>
    <scope>IDENTIFICATION</scope>
</reference>
<dbReference type="OrthoDB" id="8920197at2759"/>
<dbReference type="Proteomes" id="UP000694397">
    <property type="component" value="Chromosome 9"/>
</dbReference>
<dbReference type="Gene3D" id="2.60.40.10">
    <property type="entry name" value="Immunoglobulins"/>
    <property type="match status" value="1"/>
</dbReference>
<organism evidence="6 7">
    <name type="scientific">Scleropages formosus</name>
    <name type="common">Asian bonytongue</name>
    <name type="synonym">Osteoglossum formosum</name>
    <dbReference type="NCBI Taxonomy" id="113540"/>
    <lineage>
        <taxon>Eukaryota</taxon>
        <taxon>Metazoa</taxon>
        <taxon>Chordata</taxon>
        <taxon>Craniata</taxon>
        <taxon>Vertebrata</taxon>
        <taxon>Euteleostomi</taxon>
        <taxon>Actinopterygii</taxon>
        <taxon>Neopterygii</taxon>
        <taxon>Teleostei</taxon>
        <taxon>Osteoglossocephala</taxon>
        <taxon>Osteoglossomorpha</taxon>
        <taxon>Osteoglossiformes</taxon>
        <taxon>Osteoglossidae</taxon>
        <taxon>Scleropages</taxon>
    </lineage>
</organism>
<feature type="transmembrane region" description="Helical" evidence="4">
    <location>
        <begin position="24"/>
        <end position="44"/>
    </location>
</feature>
<name>A0A8C9RYA7_SCLFO</name>
<dbReference type="CDD" id="cd05716">
    <property type="entry name" value="IgV_pIgR_like"/>
    <property type="match status" value="1"/>
</dbReference>
<evidence type="ECO:0000256" key="4">
    <source>
        <dbReference type="SAM" id="Phobius"/>
    </source>
</evidence>
<dbReference type="GeneTree" id="ENSGT00940000154332"/>
<feature type="transmembrane region" description="Helical" evidence="4">
    <location>
        <begin position="145"/>
        <end position="165"/>
    </location>
</feature>
<evidence type="ECO:0000313" key="6">
    <source>
        <dbReference type="Ensembl" id="ENSSFOP00015020887.2"/>
    </source>
</evidence>
<dbReference type="InterPro" id="IPR036179">
    <property type="entry name" value="Ig-like_dom_sf"/>
</dbReference>
<keyword evidence="3 4" id="KW-0472">Membrane</keyword>
<dbReference type="AlphaFoldDB" id="A0A8C9RYA7"/>
<dbReference type="InterPro" id="IPR013783">
    <property type="entry name" value="Ig-like_fold"/>
</dbReference>
<evidence type="ECO:0000256" key="1">
    <source>
        <dbReference type="ARBA" id="ARBA00004370"/>
    </source>
</evidence>
<dbReference type="Pfam" id="PF07686">
    <property type="entry name" value="V-set"/>
    <property type="match status" value="1"/>
</dbReference>
<dbReference type="PANTHER" id="PTHR11860">
    <property type="entry name" value="POLYMERIC-IMMUNOGLOBULIN RECEPTOR"/>
    <property type="match status" value="1"/>
</dbReference>
<evidence type="ECO:0000256" key="3">
    <source>
        <dbReference type="ARBA" id="ARBA00023136"/>
    </source>
</evidence>
<keyword evidence="2 4" id="KW-0812">Transmembrane</keyword>
<evidence type="ECO:0000259" key="5">
    <source>
        <dbReference type="SMART" id="SM00409"/>
    </source>
</evidence>